<reference evidence="6" key="1">
    <citation type="submission" date="2024-07" db="EMBL/GenBank/DDBJ databases">
        <title>Two chromosome-level genome assemblies of Korean endemic species Abeliophyllum distichum and Forsythia ovata (Oleaceae).</title>
        <authorList>
            <person name="Jang H."/>
        </authorList>
    </citation>
    <scope>NUCLEOTIDE SEQUENCE [LARGE SCALE GENOMIC DNA]</scope>
</reference>
<dbReference type="InterPro" id="IPR011009">
    <property type="entry name" value="Kinase-like_dom_sf"/>
</dbReference>
<dbReference type="PANTHER" id="PTHR24056:SF228">
    <property type="entry name" value="PROTEIN IMPAIRED IN BABA-INDUCED STERILITY 1"/>
    <property type="match status" value="1"/>
</dbReference>
<feature type="domain" description="Protein kinase" evidence="4">
    <location>
        <begin position="31"/>
        <end position="112"/>
    </location>
</feature>
<sequence length="112" mass="12778">MANLKLHGSSKSPTSQSRHDLLCKRFIPVYNKLIIHIGYGTYSTVFQARDLESGKIVALKNVRFNNFEPESVCFMAQKIMILRRLDHPNINKVGGINYFSIIMQHISGVLRT</sequence>
<name>A0ABD1VJR3_9LAMI</name>
<keyword evidence="1 3" id="KW-0547">Nucleotide-binding</keyword>
<proteinExistence type="predicted"/>
<comment type="caution">
    <text evidence="5">The sequence shown here is derived from an EMBL/GenBank/DDBJ whole genome shotgun (WGS) entry which is preliminary data.</text>
</comment>
<dbReference type="PANTHER" id="PTHR24056">
    <property type="entry name" value="CELL DIVISION PROTEIN KINASE"/>
    <property type="match status" value="1"/>
</dbReference>
<protein>
    <submittedName>
        <fullName evidence="5">Serine/threonine-protein kinase</fullName>
    </submittedName>
</protein>
<evidence type="ECO:0000313" key="6">
    <source>
        <dbReference type="Proteomes" id="UP001604277"/>
    </source>
</evidence>
<organism evidence="5 6">
    <name type="scientific">Forsythia ovata</name>
    <dbReference type="NCBI Taxonomy" id="205694"/>
    <lineage>
        <taxon>Eukaryota</taxon>
        <taxon>Viridiplantae</taxon>
        <taxon>Streptophyta</taxon>
        <taxon>Embryophyta</taxon>
        <taxon>Tracheophyta</taxon>
        <taxon>Spermatophyta</taxon>
        <taxon>Magnoliopsida</taxon>
        <taxon>eudicotyledons</taxon>
        <taxon>Gunneridae</taxon>
        <taxon>Pentapetalae</taxon>
        <taxon>asterids</taxon>
        <taxon>lamiids</taxon>
        <taxon>Lamiales</taxon>
        <taxon>Oleaceae</taxon>
        <taxon>Forsythieae</taxon>
        <taxon>Forsythia</taxon>
    </lineage>
</organism>
<feature type="binding site" evidence="3">
    <location>
        <position position="60"/>
    </location>
    <ligand>
        <name>ATP</name>
        <dbReference type="ChEBI" id="CHEBI:30616"/>
    </ligand>
</feature>
<dbReference type="Gene3D" id="3.30.200.20">
    <property type="entry name" value="Phosphorylase Kinase, domain 1"/>
    <property type="match status" value="1"/>
</dbReference>
<dbReference type="GO" id="GO:0016301">
    <property type="term" value="F:kinase activity"/>
    <property type="evidence" value="ECO:0007669"/>
    <property type="project" value="UniProtKB-KW"/>
</dbReference>
<dbReference type="AlphaFoldDB" id="A0ABD1VJR3"/>
<dbReference type="GO" id="GO:0005524">
    <property type="term" value="F:ATP binding"/>
    <property type="evidence" value="ECO:0007669"/>
    <property type="project" value="UniProtKB-UniRule"/>
</dbReference>
<dbReference type="InterPro" id="IPR000719">
    <property type="entry name" value="Prot_kinase_dom"/>
</dbReference>
<gene>
    <name evidence="5" type="ORF">Fot_18963</name>
</gene>
<accession>A0ABD1VJR3</accession>
<keyword evidence="6" id="KW-1185">Reference proteome</keyword>
<keyword evidence="5" id="KW-0808">Transferase</keyword>
<dbReference type="InterPro" id="IPR050108">
    <property type="entry name" value="CDK"/>
</dbReference>
<keyword evidence="5" id="KW-0418">Kinase</keyword>
<keyword evidence="2 3" id="KW-0067">ATP-binding</keyword>
<evidence type="ECO:0000256" key="2">
    <source>
        <dbReference type="ARBA" id="ARBA00022840"/>
    </source>
</evidence>
<dbReference type="PROSITE" id="PS50011">
    <property type="entry name" value="PROTEIN_KINASE_DOM"/>
    <property type="match status" value="1"/>
</dbReference>
<evidence type="ECO:0000256" key="1">
    <source>
        <dbReference type="ARBA" id="ARBA00022741"/>
    </source>
</evidence>
<evidence type="ECO:0000259" key="4">
    <source>
        <dbReference type="PROSITE" id="PS50011"/>
    </source>
</evidence>
<dbReference type="Proteomes" id="UP001604277">
    <property type="component" value="Unassembled WGS sequence"/>
</dbReference>
<dbReference type="InterPro" id="IPR017441">
    <property type="entry name" value="Protein_kinase_ATP_BS"/>
</dbReference>
<dbReference type="PROSITE" id="PS00107">
    <property type="entry name" value="PROTEIN_KINASE_ATP"/>
    <property type="match status" value="1"/>
</dbReference>
<dbReference type="SUPFAM" id="SSF56112">
    <property type="entry name" value="Protein kinase-like (PK-like)"/>
    <property type="match status" value="1"/>
</dbReference>
<evidence type="ECO:0000313" key="5">
    <source>
        <dbReference type="EMBL" id="KAL2537572.1"/>
    </source>
</evidence>
<dbReference type="EMBL" id="JBFOLJ010000005">
    <property type="protein sequence ID" value="KAL2537572.1"/>
    <property type="molecule type" value="Genomic_DNA"/>
</dbReference>
<evidence type="ECO:0000256" key="3">
    <source>
        <dbReference type="PROSITE-ProRule" id="PRU10141"/>
    </source>
</evidence>